<organism evidence="1 2">
    <name type="scientific">Nonomuraea mangrovi</name>
    <dbReference type="NCBI Taxonomy" id="2316207"/>
    <lineage>
        <taxon>Bacteria</taxon>
        <taxon>Bacillati</taxon>
        <taxon>Actinomycetota</taxon>
        <taxon>Actinomycetes</taxon>
        <taxon>Streptosporangiales</taxon>
        <taxon>Streptosporangiaceae</taxon>
        <taxon>Nonomuraea</taxon>
    </lineage>
</organism>
<proteinExistence type="predicted"/>
<comment type="caution">
    <text evidence="1">The sequence shown here is derived from an EMBL/GenBank/DDBJ whole genome shotgun (WGS) entry which is preliminary data.</text>
</comment>
<name>A0ABW4T9P0_9ACTN</name>
<evidence type="ECO:0000313" key="2">
    <source>
        <dbReference type="Proteomes" id="UP001597368"/>
    </source>
</evidence>
<gene>
    <name evidence="1" type="ORF">ACFSKW_45480</name>
</gene>
<reference evidence="2" key="1">
    <citation type="journal article" date="2019" name="Int. J. Syst. Evol. Microbiol.">
        <title>The Global Catalogue of Microorganisms (GCM) 10K type strain sequencing project: providing services to taxonomists for standard genome sequencing and annotation.</title>
        <authorList>
            <consortium name="The Broad Institute Genomics Platform"/>
            <consortium name="The Broad Institute Genome Sequencing Center for Infectious Disease"/>
            <person name="Wu L."/>
            <person name="Ma J."/>
        </authorList>
    </citation>
    <scope>NUCLEOTIDE SEQUENCE [LARGE SCALE GENOMIC DNA]</scope>
    <source>
        <strain evidence="2">ICMP 6774ER</strain>
    </source>
</reference>
<dbReference type="EMBL" id="JBHUFV010000073">
    <property type="protein sequence ID" value="MFD1938738.1"/>
    <property type="molecule type" value="Genomic_DNA"/>
</dbReference>
<sequence>MSGTHRAALDIQPGWYIHLAAAAGGGWTPVLVRFDTITTDGQPRAWFLHPDVGLIGADATDLILSRTPAEHLCCANVDPS</sequence>
<protein>
    <submittedName>
        <fullName evidence="1">Uncharacterized protein</fullName>
    </submittedName>
</protein>
<accession>A0ABW4T9P0</accession>
<evidence type="ECO:0000313" key="1">
    <source>
        <dbReference type="EMBL" id="MFD1938738.1"/>
    </source>
</evidence>
<dbReference type="RefSeq" id="WP_379580832.1">
    <property type="nucleotide sequence ID" value="NZ_JBHUFV010000073.1"/>
</dbReference>
<keyword evidence="2" id="KW-1185">Reference proteome</keyword>
<dbReference type="Proteomes" id="UP001597368">
    <property type="component" value="Unassembled WGS sequence"/>
</dbReference>